<dbReference type="Pfam" id="PF05461">
    <property type="entry name" value="ApoL"/>
    <property type="match status" value="1"/>
</dbReference>
<dbReference type="GO" id="GO:0042157">
    <property type="term" value="P:lipoprotein metabolic process"/>
    <property type="evidence" value="ECO:0007669"/>
    <property type="project" value="InterPro"/>
</dbReference>
<evidence type="ECO:0000313" key="2">
    <source>
        <dbReference type="EMBL" id="GBN37279.1"/>
    </source>
</evidence>
<gene>
    <name evidence="2" type="ORF">AVEN_160864_1</name>
</gene>
<comment type="caution">
    <text evidence="2">The sequence shown here is derived from an EMBL/GenBank/DDBJ whole genome shotgun (WGS) entry which is preliminary data.</text>
</comment>
<dbReference type="GO" id="GO:0008289">
    <property type="term" value="F:lipid binding"/>
    <property type="evidence" value="ECO:0007669"/>
    <property type="project" value="InterPro"/>
</dbReference>
<dbReference type="PANTHER" id="PTHR14096">
    <property type="entry name" value="APOLIPOPROTEIN L"/>
    <property type="match status" value="1"/>
</dbReference>
<dbReference type="AlphaFoldDB" id="A0A4Y2NF47"/>
<proteinExistence type="inferred from homology"/>
<evidence type="ECO:0000256" key="1">
    <source>
        <dbReference type="ARBA" id="ARBA00010090"/>
    </source>
</evidence>
<keyword evidence="3" id="KW-1185">Reference proteome</keyword>
<reference evidence="2 3" key="1">
    <citation type="journal article" date="2019" name="Sci. Rep.">
        <title>Orb-weaving spider Araneus ventricosus genome elucidates the spidroin gene catalogue.</title>
        <authorList>
            <person name="Kono N."/>
            <person name="Nakamura H."/>
            <person name="Ohtoshi R."/>
            <person name="Moran D.A.P."/>
            <person name="Shinohara A."/>
            <person name="Yoshida Y."/>
            <person name="Fujiwara M."/>
            <person name="Mori M."/>
            <person name="Tomita M."/>
            <person name="Arakawa K."/>
        </authorList>
    </citation>
    <scope>NUCLEOTIDE SEQUENCE [LARGE SCALE GENOMIC DNA]</scope>
</reference>
<dbReference type="GO" id="GO:0005576">
    <property type="term" value="C:extracellular region"/>
    <property type="evidence" value="ECO:0007669"/>
    <property type="project" value="InterPro"/>
</dbReference>
<dbReference type="PANTHER" id="PTHR14096:SF28">
    <property type="entry name" value="APOLIPOPROTEIN L, 1-RELATED"/>
    <property type="match status" value="1"/>
</dbReference>
<accession>A0A4Y2NF47</accession>
<sequence length="140" mass="16639">MGDFATVFAYFEKCSLTWFERKLISELYPVIKQIIENFTKTRRGYGNWPRYNTGCRDRRTIENYKEKIDRIVKVLDSSDEKREKFLRNFPKWKIQRKQNIEKLRKIAESMKDVRKVSNIAKITAGSVGLAGGKNFIFFKL</sequence>
<dbReference type="GO" id="GO:0006869">
    <property type="term" value="P:lipid transport"/>
    <property type="evidence" value="ECO:0007669"/>
    <property type="project" value="InterPro"/>
</dbReference>
<dbReference type="OrthoDB" id="6363454at2759"/>
<organism evidence="2 3">
    <name type="scientific">Araneus ventricosus</name>
    <name type="common">Orbweaver spider</name>
    <name type="synonym">Epeira ventricosa</name>
    <dbReference type="NCBI Taxonomy" id="182803"/>
    <lineage>
        <taxon>Eukaryota</taxon>
        <taxon>Metazoa</taxon>
        <taxon>Ecdysozoa</taxon>
        <taxon>Arthropoda</taxon>
        <taxon>Chelicerata</taxon>
        <taxon>Arachnida</taxon>
        <taxon>Araneae</taxon>
        <taxon>Araneomorphae</taxon>
        <taxon>Entelegynae</taxon>
        <taxon>Araneoidea</taxon>
        <taxon>Araneidae</taxon>
        <taxon>Araneus</taxon>
    </lineage>
</organism>
<dbReference type="EMBL" id="BGPR01008989">
    <property type="protein sequence ID" value="GBN37279.1"/>
    <property type="molecule type" value="Genomic_DNA"/>
</dbReference>
<comment type="similarity">
    <text evidence="1">Belongs to the apolipoprotein L family.</text>
</comment>
<dbReference type="Proteomes" id="UP000499080">
    <property type="component" value="Unassembled WGS sequence"/>
</dbReference>
<name>A0A4Y2NF47_ARAVE</name>
<protein>
    <submittedName>
        <fullName evidence="2">Uncharacterized protein</fullName>
    </submittedName>
</protein>
<dbReference type="GO" id="GO:0016020">
    <property type="term" value="C:membrane"/>
    <property type="evidence" value="ECO:0007669"/>
    <property type="project" value="TreeGrafter"/>
</dbReference>
<evidence type="ECO:0000313" key="3">
    <source>
        <dbReference type="Proteomes" id="UP000499080"/>
    </source>
</evidence>
<dbReference type="InterPro" id="IPR008405">
    <property type="entry name" value="ApoL"/>
</dbReference>